<feature type="compositionally biased region" description="Basic and acidic residues" evidence="1">
    <location>
        <begin position="13"/>
        <end position="26"/>
    </location>
</feature>
<accession>A0ABW0NVS9</accession>
<sequence>MPRYFITSDDGSGPEREPEPLDFPDAKSAADDAHLALADMTVEVLPRAKQAALSVSLDDEAGEAVYRASVTIEARSGDEIRAAAAAADAERDAAAERVAALIKGR</sequence>
<dbReference type="RefSeq" id="WP_377815662.1">
    <property type="nucleotide sequence ID" value="NZ_JBHSLU010000007.1"/>
</dbReference>
<gene>
    <name evidence="3" type="ORF">ACFPN9_04945</name>
</gene>
<proteinExistence type="predicted"/>
<feature type="region of interest" description="Disordered" evidence="1">
    <location>
        <begin position="1"/>
        <end position="26"/>
    </location>
</feature>
<dbReference type="EMBL" id="JBHSLU010000007">
    <property type="protein sequence ID" value="MFC5504601.1"/>
    <property type="molecule type" value="Genomic_DNA"/>
</dbReference>
<dbReference type="Pfam" id="PF21834">
    <property type="entry name" value="DUF6894"/>
    <property type="match status" value="1"/>
</dbReference>
<dbReference type="Proteomes" id="UP001596060">
    <property type="component" value="Unassembled WGS sequence"/>
</dbReference>
<keyword evidence="4" id="KW-1185">Reference proteome</keyword>
<evidence type="ECO:0000256" key="1">
    <source>
        <dbReference type="SAM" id="MobiDB-lite"/>
    </source>
</evidence>
<comment type="caution">
    <text evidence="3">The sequence shown here is derived from an EMBL/GenBank/DDBJ whole genome shotgun (WGS) entry which is preliminary data.</text>
</comment>
<protein>
    <submittedName>
        <fullName evidence="3">DUF6894 family protein</fullName>
    </submittedName>
</protein>
<dbReference type="InterPro" id="IPR054189">
    <property type="entry name" value="DUF6894"/>
</dbReference>
<organism evidence="3 4">
    <name type="scientific">Bosea massiliensis</name>
    <dbReference type="NCBI Taxonomy" id="151419"/>
    <lineage>
        <taxon>Bacteria</taxon>
        <taxon>Pseudomonadati</taxon>
        <taxon>Pseudomonadota</taxon>
        <taxon>Alphaproteobacteria</taxon>
        <taxon>Hyphomicrobiales</taxon>
        <taxon>Boseaceae</taxon>
        <taxon>Bosea</taxon>
    </lineage>
</organism>
<feature type="domain" description="DUF6894" evidence="2">
    <location>
        <begin position="3"/>
        <end position="71"/>
    </location>
</feature>
<evidence type="ECO:0000259" key="2">
    <source>
        <dbReference type="Pfam" id="PF21834"/>
    </source>
</evidence>
<evidence type="ECO:0000313" key="4">
    <source>
        <dbReference type="Proteomes" id="UP001596060"/>
    </source>
</evidence>
<name>A0ABW0NVS9_9HYPH</name>
<reference evidence="4" key="1">
    <citation type="journal article" date="2019" name="Int. J. Syst. Evol. Microbiol.">
        <title>The Global Catalogue of Microorganisms (GCM) 10K type strain sequencing project: providing services to taxonomists for standard genome sequencing and annotation.</title>
        <authorList>
            <consortium name="The Broad Institute Genomics Platform"/>
            <consortium name="The Broad Institute Genome Sequencing Center for Infectious Disease"/>
            <person name="Wu L."/>
            <person name="Ma J."/>
        </authorList>
    </citation>
    <scope>NUCLEOTIDE SEQUENCE [LARGE SCALE GENOMIC DNA]</scope>
    <source>
        <strain evidence="4">CCUG 43117</strain>
    </source>
</reference>
<evidence type="ECO:0000313" key="3">
    <source>
        <dbReference type="EMBL" id="MFC5504601.1"/>
    </source>
</evidence>